<proteinExistence type="predicted"/>
<keyword evidence="1" id="KW-0472">Membrane</keyword>
<gene>
    <name evidence="2" type="ORF">S03H2_45789</name>
</gene>
<reference evidence="2" key="1">
    <citation type="journal article" date="2014" name="Front. Microbiol.">
        <title>High frequency of phylogenetically diverse reductive dehalogenase-homologous genes in deep subseafloor sedimentary metagenomes.</title>
        <authorList>
            <person name="Kawai M."/>
            <person name="Futagami T."/>
            <person name="Toyoda A."/>
            <person name="Takaki Y."/>
            <person name="Nishi S."/>
            <person name="Hori S."/>
            <person name="Arai W."/>
            <person name="Tsubouchi T."/>
            <person name="Morono Y."/>
            <person name="Uchiyama I."/>
            <person name="Ito T."/>
            <person name="Fujiyama A."/>
            <person name="Inagaki F."/>
            <person name="Takami H."/>
        </authorList>
    </citation>
    <scope>NUCLEOTIDE SEQUENCE</scope>
    <source>
        <strain evidence="2">Expedition CK06-06</strain>
    </source>
</reference>
<feature type="transmembrane region" description="Helical" evidence="1">
    <location>
        <begin position="12"/>
        <end position="34"/>
    </location>
</feature>
<keyword evidence="1" id="KW-0812">Transmembrane</keyword>
<sequence>ATQTIESMYPIGWLFILISIIMMIYVFVLGTDMLQGKFSKMM</sequence>
<evidence type="ECO:0000313" key="2">
    <source>
        <dbReference type="EMBL" id="GAH73745.1"/>
    </source>
</evidence>
<organism evidence="2">
    <name type="scientific">marine sediment metagenome</name>
    <dbReference type="NCBI Taxonomy" id="412755"/>
    <lineage>
        <taxon>unclassified sequences</taxon>
        <taxon>metagenomes</taxon>
        <taxon>ecological metagenomes</taxon>
    </lineage>
</organism>
<evidence type="ECO:0000256" key="1">
    <source>
        <dbReference type="SAM" id="Phobius"/>
    </source>
</evidence>
<accession>X1IWW2</accession>
<comment type="caution">
    <text evidence="2">The sequence shown here is derived from an EMBL/GenBank/DDBJ whole genome shotgun (WGS) entry which is preliminary data.</text>
</comment>
<protein>
    <submittedName>
        <fullName evidence="2">Uncharacterized protein</fullName>
    </submittedName>
</protein>
<name>X1IWW2_9ZZZZ</name>
<dbReference type="EMBL" id="BARU01028712">
    <property type="protein sequence ID" value="GAH73745.1"/>
    <property type="molecule type" value="Genomic_DNA"/>
</dbReference>
<feature type="non-terminal residue" evidence="2">
    <location>
        <position position="1"/>
    </location>
</feature>
<keyword evidence="1" id="KW-1133">Transmembrane helix</keyword>
<dbReference type="AlphaFoldDB" id="X1IWW2"/>